<dbReference type="AlphaFoldDB" id="A0A2H3BHD4"/>
<proteinExistence type="predicted"/>
<protein>
    <submittedName>
        <fullName evidence="1">Uncharacterized protein</fullName>
    </submittedName>
</protein>
<reference evidence="2" key="1">
    <citation type="journal article" date="2017" name="Nat. Ecol. Evol.">
        <title>Genome expansion and lineage-specific genetic innovations in the forest pathogenic fungi Armillaria.</title>
        <authorList>
            <person name="Sipos G."/>
            <person name="Prasanna A.N."/>
            <person name="Walter M.C."/>
            <person name="O'Connor E."/>
            <person name="Balint B."/>
            <person name="Krizsan K."/>
            <person name="Kiss B."/>
            <person name="Hess J."/>
            <person name="Varga T."/>
            <person name="Slot J."/>
            <person name="Riley R."/>
            <person name="Boka B."/>
            <person name="Rigling D."/>
            <person name="Barry K."/>
            <person name="Lee J."/>
            <person name="Mihaltcheva S."/>
            <person name="LaButti K."/>
            <person name="Lipzen A."/>
            <person name="Waldron R."/>
            <person name="Moloney N.M."/>
            <person name="Sperisen C."/>
            <person name="Kredics L."/>
            <person name="Vagvoelgyi C."/>
            <person name="Patrignani A."/>
            <person name="Fitzpatrick D."/>
            <person name="Nagy I."/>
            <person name="Doyle S."/>
            <person name="Anderson J.B."/>
            <person name="Grigoriev I.V."/>
            <person name="Gueldener U."/>
            <person name="Muensterkoetter M."/>
            <person name="Nagy L.G."/>
        </authorList>
    </citation>
    <scope>NUCLEOTIDE SEQUENCE [LARGE SCALE GENOMIC DNA]</scope>
    <source>
        <strain evidence="2">28-4</strain>
    </source>
</reference>
<gene>
    <name evidence="1" type="ORF">ARMSODRAFT_1017842</name>
</gene>
<accession>A0A2H3BHD4</accession>
<sequence>MPLNSDQIDMDIDVEDPAAEVAWLKVELAETYEQIKATKAAAAAAAVQQEPVESIHELKKPKGEAEDKKRGFVLRDTMRLEDDAVMYKEILVRVKTNAIKAGIDFKHEYKNQNKETLGKVFKASWTTMPNDTEHKKELAAYLM</sequence>
<dbReference type="EMBL" id="KZ293426">
    <property type="protein sequence ID" value="PBK70291.1"/>
    <property type="molecule type" value="Genomic_DNA"/>
</dbReference>
<organism evidence="1 2">
    <name type="scientific">Armillaria solidipes</name>
    <dbReference type="NCBI Taxonomy" id="1076256"/>
    <lineage>
        <taxon>Eukaryota</taxon>
        <taxon>Fungi</taxon>
        <taxon>Dikarya</taxon>
        <taxon>Basidiomycota</taxon>
        <taxon>Agaricomycotina</taxon>
        <taxon>Agaricomycetes</taxon>
        <taxon>Agaricomycetidae</taxon>
        <taxon>Agaricales</taxon>
        <taxon>Marasmiineae</taxon>
        <taxon>Physalacriaceae</taxon>
        <taxon>Armillaria</taxon>
    </lineage>
</organism>
<keyword evidence="2" id="KW-1185">Reference proteome</keyword>
<dbReference type="Proteomes" id="UP000218334">
    <property type="component" value="Unassembled WGS sequence"/>
</dbReference>
<evidence type="ECO:0000313" key="1">
    <source>
        <dbReference type="EMBL" id="PBK70291.1"/>
    </source>
</evidence>
<evidence type="ECO:0000313" key="2">
    <source>
        <dbReference type="Proteomes" id="UP000218334"/>
    </source>
</evidence>
<dbReference type="STRING" id="1076256.A0A2H3BHD4"/>
<name>A0A2H3BHD4_9AGAR</name>